<dbReference type="AlphaFoldDB" id="D1PWQ6"/>
<name>D1PWQ6_9BACT</name>
<accession>D1PWQ6</accession>
<dbReference type="HOGENOM" id="CLU_1785135_0_0_10"/>
<sequence>MHTKIIDNTPSRICDFRTKQSPPSKSAKFAKFVVRSFSAVCHLRPLQSRFPPLRLLSHGLTVEPSPSSRSVSVASPLRFNRAAPRYPSPFRCHFRSIPVQKHGAFSAGRYGKIHQKKVRIVDESPSAVSLMKKKFHFISLFQMFC</sequence>
<protein>
    <submittedName>
        <fullName evidence="1">Uncharacterized protein</fullName>
    </submittedName>
</protein>
<dbReference type="Proteomes" id="UP000003160">
    <property type="component" value="Unassembled WGS sequence"/>
</dbReference>
<organism evidence="1 2">
    <name type="scientific">Hallella bergensis DSM 17361</name>
    <dbReference type="NCBI Taxonomy" id="585502"/>
    <lineage>
        <taxon>Bacteria</taxon>
        <taxon>Pseudomonadati</taxon>
        <taxon>Bacteroidota</taxon>
        <taxon>Bacteroidia</taxon>
        <taxon>Bacteroidales</taxon>
        <taxon>Prevotellaceae</taxon>
        <taxon>Hallella</taxon>
    </lineage>
</organism>
<reference evidence="1 2" key="1">
    <citation type="submission" date="2009-10" db="EMBL/GenBank/DDBJ databases">
        <authorList>
            <person name="Qin X."/>
            <person name="Bachman B."/>
            <person name="Battles P."/>
            <person name="Bell A."/>
            <person name="Bess C."/>
            <person name="Bickham C."/>
            <person name="Chaboub L."/>
            <person name="Chen D."/>
            <person name="Coyle M."/>
            <person name="Deiros D.R."/>
            <person name="Dinh H."/>
            <person name="Forbes L."/>
            <person name="Fowler G."/>
            <person name="Francisco L."/>
            <person name="Fu Q."/>
            <person name="Gubbala S."/>
            <person name="Hale W."/>
            <person name="Han Y."/>
            <person name="Hemphill L."/>
            <person name="Highlander S.K."/>
            <person name="Hirani K."/>
            <person name="Hogues M."/>
            <person name="Jackson L."/>
            <person name="Jakkamsetti A."/>
            <person name="Javaid M."/>
            <person name="Jiang H."/>
            <person name="Korchina V."/>
            <person name="Kovar C."/>
            <person name="Lara F."/>
            <person name="Lee S."/>
            <person name="Mata R."/>
            <person name="Mathew T."/>
            <person name="Moen C."/>
            <person name="Morales K."/>
            <person name="Munidasa M."/>
            <person name="Nazareth L."/>
            <person name="Ngo R."/>
            <person name="Nguyen L."/>
            <person name="Okwuonu G."/>
            <person name="Ongeri F."/>
            <person name="Patil S."/>
            <person name="Petrosino J."/>
            <person name="Pham C."/>
            <person name="Pham P."/>
            <person name="Pu L.-L."/>
            <person name="Puazo M."/>
            <person name="Raj R."/>
            <person name="Reid J."/>
            <person name="Rouhana J."/>
            <person name="Saada N."/>
            <person name="Shang Y."/>
            <person name="Simmons D."/>
            <person name="Thornton R."/>
            <person name="Warren J."/>
            <person name="Weissenberger G."/>
            <person name="Zhang J."/>
            <person name="Zhang L."/>
            <person name="Zhou C."/>
            <person name="Zhu D."/>
            <person name="Muzny D."/>
            <person name="Worley K."/>
            <person name="Gibbs R."/>
        </authorList>
    </citation>
    <scope>NUCLEOTIDE SEQUENCE [LARGE SCALE GENOMIC DNA]</scope>
    <source>
        <strain evidence="1 2">DSM 17361</strain>
    </source>
</reference>
<keyword evidence="2" id="KW-1185">Reference proteome</keyword>
<gene>
    <name evidence="1" type="ORF">HMPREF0645_1391</name>
</gene>
<dbReference type="EMBL" id="ACKS01000058">
    <property type="protein sequence ID" value="EFA44237.1"/>
    <property type="molecule type" value="Genomic_DNA"/>
</dbReference>
<evidence type="ECO:0000313" key="1">
    <source>
        <dbReference type="EMBL" id="EFA44237.1"/>
    </source>
</evidence>
<comment type="caution">
    <text evidence="1">The sequence shown here is derived from an EMBL/GenBank/DDBJ whole genome shotgun (WGS) entry which is preliminary data.</text>
</comment>
<evidence type="ECO:0000313" key="2">
    <source>
        <dbReference type="Proteomes" id="UP000003160"/>
    </source>
</evidence>
<proteinExistence type="predicted"/>